<dbReference type="EMBL" id="SSMQ01000002">
    <property type="protein sequence ID" value="TKD12730.1"/>
    <property type="molecule type" value="Genomic_DNA"/>
</dbReference>
<accession>A0A4U1JJI8</accession>
<feature type="domain" description="Thioredoxin" evidence="8">
    <location>
        <begin position="323"/>
        <end position="506"/>
    </location>
</feature>
<feature type="domain" description="Thioredoxin" evidence="8">
    <location>
        <begin position="510"/>
        <end position="711"/>
    </location>
</feature>
<keyword evidence="4" id="KW-1015">Disulfide bond</keyword>
<dbReference type="PROSITE" id="PS51352">
    <property type="entry name" value="THIOREDOXIN_2"/>
    <property type="match status" value="3"/>
</dbReference>
<keyword evidence="5" id="KW-0676">Redox-active center</keyword>
<dbReference type="InterPro" id="IPR011767">
    <property type="entry name" value="GLR_AS"/>
</dbReference>
<sequence length="714" mass="75780">MLVKLFRIGFVTALSAAVACGPAPTPQAASPGDGSQGPADQGANGAIAGKGAETAGRGGDKGAGAPRAAGAAEGDGERALVGGAEDDNTGNGFPVRTVAPAEVGTWTGGTEADTGEGAKSPVPVTAADPSWGSPKAPVTIVAFSDLECPFCARAAGTLAELGRIYGKDQLRIVWKNFPLVFHKNARPAAETAMAVFKLKGSPWFWAYHDALFAGRLDPQVIDGSLPRGITRKFVDATLASGEIGKKLDEDIELGKKLGVTGTPAFFINGVHLSGAQPVDKFRAVIDEQIAAARKATASGTAPEKVYAVLSAQNYQKPEDRPGASPSQAEDTKTVWRVPVDGSPVRGKNTALVTLVMFTDFQCPFCVRVTPTIEQLARDYGDKLRIVYKNNPLPFHKDAEPAAELALEARAQKGEAAFWQAHDLLFAANGKLAPEDLEAIAKNLGLDVKKASDAIAKKKHKARIEQDLDLADDVQASGTPHFFINGRRLVGAQPIDKFKALIDEEITKSEALVKKGTPAAKLYDTIIKDGKAATFEKVKAIPAFTKENPTKGPANAKVTVQIFSDFECPFCKRVEPTLAELDAAFPGKIRFVWRNKPLPFHKNAMPAALAAMEAFKQKGNDAFWKMHDAFFQDQTQLDRAGIERTAAALGLDVQKVLAAIDGQTHKALIDADIKAADDASISGTPTFVINGYLISGAQPLSKFKKAVNLALKEAK</sequence>
<feature type="compositionally biased region" description="Low complexity" evidence="6">
    <location>
        <begin position="104"/>
        <end position="118"/>
    </location>
</feature>
<feature type="compositionally biased region" description="Low complexity" evidence="6">
    <location>
        <begin position="63"/>
        <end position="72"/>
    </location>
</feature>
<evidence type="ECO:0000256" key="4">
    <source>
        <dbReference type="ARBA" id="ARBA00023157"/>
    </source>
</evidence>
<feature type="domain" description="Thioredoxin" evidence="8">
    <location>
        <begin position="93"/>
        <end position="290"/>
    </location>
</feature>
<evidence type="ECO:0000259" key="8">
    <source>
        <dbReference type="PROSITE" id="PS51352"/>
    </source>
</evidence>
<evidence type="ECO:0000256" key="1">
    <source>
        <dbReference type="ARBA" id="ARBA00005791"/>
    </source>
</evidence>
<keyword evidence="2 7" id="KW-0732">Signal</keyword>
<evidence type="ECO:0000313" key="9">
    <source>
        <dbReference type="EMBL" id="TKD12730.1"/>
    </source>
</evidence>
<dbReference type="InterPro" id="IPR036249">
    <property type="entry name" value="Thioredoxin-like_sf"/>
</dbReference>
<reference evidence="9 10" key="1">
    <citation type="submission" date="2019-04" db="EMBL/GenBank/DDBJ databases">
        <authorList>
            <person name="Li Y."/>
            <person name="Wang J."/>
        </authorList>
    </citation>
    <scope>NUCLEOTIDE SEQUENCE [LARGE SCALE GENOMIC DNA]</scope>
    <source>
        <strain evidence="9 10">DSM 14668</strain>
    </source>
</reference>
<dbReference type="Proteomes" id="UP000309215">
    <property type="component" value="Unassembled WGS sequence"/>
</dbReference>
<evidence type="ECO:0000256" key="2">
    <source>
        <dbReference type="ARBA" id="ARBA00022729"/>
    </source>
</evidence>
<dbReference type="Pfam" id="PF13462">
    <property type="entry name" value="Thioredoxin_4"/>
    <property type="match status" value="3"/>
</dbReference>
<feature type="region of interest" description="Disordered" evidence="6">
    <location>
        <begin position="22"/>
        <end position="131"/>
    </location>
</feature>
<dbReference type="InterPro" id="IPR012336">
    <property type="entry name" value="Thioredoxin-like_fold"/>
</dbReference>
<dbReference type="SUPFAM" id="SSF52833">
    <property type="entry name" value="Thioredoxin-like"/>
    <property type="match status" value="3"/>
</dbReference>
<feature type="chain" id="PRO_5020302021" description="Thioredoxin domain-containing protein" evidence="7">
    <location>
        <begin position="20"/>
        <end position="714"/>
    </location>
</feature>
<feature type="signal peptide" evidence="7">
    <location>
        <begin position="1"/>
        <end position="19"/>
    </location>
</feature>
<dbReference type="GO" id="GO:0016491">
    <property type="term" value="F:oxidoreductase activity"/>
    <property type="evidence" value="ECO:0007669"/>
    <property type="project" value="UniProtKB-KW"/>
</dbReference>
<evidence type="ECO:0000313" key="10">
    <source>
        <dbReference type="Proteomes" id="UP000309215"/>
    </source>
</evidence>
<evidence type="ECO:0000256" key="7">
    <source>
        <dbReference type="SAM" id="SignalP"/>
    </source>
</evidence>
<dbReference type="InterPro" id="IPR013766">
    <property type="entry name" value="Thioredoxin_domain"/>
</dbReference>
<evidence type="ECO:0000256" key="5">
    <source>
        <dbReference type="ARBA" id="ARBA00023284"/>
    </source>
</evidence>
<dbReference type="Gene3D" id="3.40.30.10">
    <property type="entry name" value="Glutaredoxin"/>
    <property type="match status" value="3"/>
</dbReference>
<dbReference type="RefSeq" id="WP_136927368.1">
    <property type="nucleotide sequence ID" value="NZ_SSMQ01000002.1"/>
</dbReference>
<dbReference type="PROSITE" id="PS00195">
    <property type="entry name" value="GLUTAREDOXIN_1"/>
    <property type="match status" value="2"/>
</dbReference>
<gene>
    <name evidence="9" type="ORF">E8A74_02990</name>
</gene>
<proteinExistence type="inferred from homology"/>
<evidence type="ECO:0000256" key="3">
    <source>
        <dbReference type="ARBA" id="ARBA00023002"/>
    </source>
</evidence>
<dbReference type="PROSITE" id="PS51257">
    <property type="entry name" value="PROKAR_LIPOPROTEIN"/>
    <property type="match status" value="1"/>
</dbReference>
<name>A0A4U1JJI8_9BACT</name>
<organism evidence="9 10">
    <name type="scientific">Polyangium fumosum</name>
    <dbReference type="NCBI Taxonomy" id="889272"/>
    <lineage>
        <taxon>Bacteria</taxon>
        <taxon>Pseudomonadati</taxon>
        <taxon>Myxococcota</taxon>
        <taxon>Polyangia</taxon>
        <taxon>Polyangiales</taxon>
        <taxon>Polyangiaceae</taxon>
        <taxon>Polyangium</taxon>
    </lineage>
</organism>
<dbReference type="PANTHER" id="PTHR13887">
    <property type="entry name" value="GLUTATHIONE S-TRANSFERASE KAPPA"/>
    <property type="match status" value="1"/>
</dbReference>
<comment type="caution">
    <text evidence="9">The sequence shown here is derived from an EMBL/GenBank/DDBJ whole genome shotgun (WGS) entry which is preliminary data.</text>
</comment>
<dbReference type="AlphaFoldDB" id="A0A4U1JJI8"/>
<evidence type="ECO:0000256" key="6">
    <source>
        <dbReference type="SAM" id="MobiDB-lite"/>
    </source>
</evidence>
<keyword evidence="3" id="KW-0560">Oxidoreductase</keyword>
<keyword evidence="10" id="KW-1185">Reference proteome</keyword>
<comment type="similarity">
    <text evidence="1">Belongs to the thioredoxin family. DsbA subfamily.</text>
</comment>
<dbReference type="PANTHER" id="PTHR13887:SF14">
    <property type="entry name" value="DISULFIDE BOND FORMATION PROTEIN D"/>
    <property type="match status" value="1"/>
</dbReference>
<dbReference type="OrthoDB" id="9784686at2"/>
<protein>
    <recommendedName>
        <fullName evidence="8">Thioredoxin domain-containing protein</fullName>
    </recommendedName>
</protein>